<dbReference type="Proteomes" id="UP001156940">
    <property type="component" value="Unassembled WGS sequence"/>
</dbReference>
<proteinExistence type="predicted"/>
<dbReference type="RefSeq" id="WP_280572454.1">
    <property type="nucleotide sequence ID" value="NZ_JARXRM010000010.1"/>
</dbReference>
<dbReference type="EMBL" id="JARXRM010000010">
    <property type="protein sequence ID" value="MDH5821707.1"/>
    <property type="molecule type" value="Genomic_DNA"/>
</dbReference>
<evidence type="ECO:0000313" key="1">
    <source>
        <dbReference type="EMBL" id="MDH5821707.1"/>
    </source>
</evidence>
<evidence type="ECO:0008006" key="3">
    <source>
        <dbReference type="Google" id="ProtNLM"/>
    </source>
</evidence>
<name>A0ABT6J578_9GAMM</name>
<organism evidence="1 2">
    <name type="scientific">Luteimonas endophytica</name>
    <dbReference type="NCBI Taxonomy" id="3042023"/>
    <lineage>
        <taxon>Bacteria</taxon>
        <taxon>Pseudomonadati</taxon>
        <taxon>Pseudomonadota</taxon>
        <taxon>Gammaproteobacteria</taxon>
        <taxon>Lysobacterales</taxon>
        <taxon>Lysobacteraceae</taxon>
        <taxon>Luteimonas</taxon>
    </lineage>
</organism>
<keyword evidence="2" id="KW-1185">Reference proteome</keyword>
<comment type="caution">
    <text evidence="1">The sequence shown here is derived from an EMBL/GenBank/DDBJ whole genome shotgun (WGS) entry which is preliminary data.</text>
</comment>
<reference evidence="1 2" key="1">
    <citation type="submission" date="2023-04" db="EMBL/GenBank/DDBJ databases">
        <title>Luteimonas endophyticus RD2P54.</title>
        <authorList>
            <person name="Sun J.-Q."/>
        </authorList>
    </citation>
    <scope>NUCLEOTIDE SEQUENCE [LARGE SCALE GENOMIC DNA]</scope>
    <source>
        <strain evidence="1 2">RD2P54</strain>
    </source>
</reference>
<evidence type="ECO:0000313" key="2">
    <source>
        <dbReference type="Proteomes" id="UP001156940"/>
    </source>
</evidence>
<protein>
    <recommendedName>
        <fullName evidence="3">Nucleotidyl transferase AbiEii/AbiGii toxin family protein</fullName>
    </recommendedName>
</protein>
<sequence>MQRPDPNLPHLLAIAGALGELRERMVFVGGSIAGLLLTDPLAEGVRPTLDVDAVVEADGWLNFHRVEEQIEQRGFVRDAASGVICRWKHRASGIPFDLMPVDSNVLGFSNRWYGEAVTTAQPMQLADGIVIRMVAAPAFVATKLEAFLGRGQGDYLASHDLEDVLNVVDGRDELPNELQHASMPLRDFVAKTFAGLLAKSDFINCLPGLIADGSRADLITERLRRITAQD</sequence>
<accession>A0ABT6J578</accession>
<gene>
    <name evidence="1" type="ORF">QFW77_01685</name>
</gene>